<dbReference type="AlphaFoldDB" id="A1VVX7"/>
<keyword evidence="2" id="KW-1185">Reference proteome</keyword>
<keyword evidence="1" id="KW-0614">Plasmid</keyword>
<dbReference type="NCBIfam" id="NF047595">
    <property type="entry name" value="IS66_ISRel24_TnpA"/>
    <property type="match status" value="1"/>
</dbReference>
<organism evidence="1 2">
    <name type="scientific">Polaromonas naphthalenivorans (strain CJ2)</name>
    <dbReference type="NCBI Taxonomy" id="365044"/>
    <lineage>
        <taxon>Bacteria</taxon>
        <taxon>Pseudomonadati</taxon>
        <taxon>Pseudomonadota</taxon>
        <taxon>Betaproteobacteria</taxon>
        <taxon>Burkholderiales</taxon>
        <taxon>Comamonadaceae</taxon>
        <taxon>Polaromonas</taxon>
    </lineage>
</organism>
<dbReference type="InterPro" id="IPR009057">
    <property type="entry name" value="Homeodomain-like_sf"/>
</dbReference>
<dbReference type="EMBL" id="CP000531">
    <property type="protein sequence ID" value="ABM39805.1"/>
    <property type="molecule type" value="Genomic_DNA"/>
</dbReference>
<dbReference type="eggNOG" id="COG2963">
    <property type="taxonomic scope" value="Bacteria"/>
</dbReference>
<reference evidence="2" key="1">
    <citation type="journal article" date="2009" name="Environ. Microbiol.">
        <title>The genome of Polaromonas naphthalenivorans strain CJ2, isolated from coal tar-contaminated sediment, reveals physiological and metabolic versatility and evolution through extensive horizontal gene transfer.</title>
        <authorList>
            <person name="Yagi J.M."/>
            <person name="Sims D."/>
            <person name="Brettin T."/>
            <person name="Bruce D."/>
            <person name="Madsen E.L."/>
        </authorList>
    </citation>
    <scope>NUCLEOTIDE SEQUENCE [LARGE SCALE GENOMIC DNA]</scope>
    <source>
        <strain evidence="2">CJ2</strain>
        <plasmid evidence="2">Plasmid pPNAP02</plasmid>
    </source>
</reference>
<gene>
    <name evidence="1" type="ordered locus">Pnap_4532</name>
</gene>
<proteinExistence type="predicted"/>
<sequence length="148" mass="15372">MTEINTELLTRLVVGRKRDGRCNYDPLAKQALIDECLKSGVSVARVAMLYGINANLLRTWIAKSGQPNSRHGLARALPGKALASAAAFVAVQVTEPAAPTTAPAPAPAPAALCLNVRLPNGVALDVGQVPLEAMAPVLQLLGALACSR</sequence>
<dbReference type="OrthoDB" id="9800877at2"/>
<dbReference type="GO" id="GO:0003677">
    <property type="term" value="F:DNA binding"/>
    <property type="evidence" value="ECO:0007669"/>
    <property type="project" value="InterPro"/>
</dbReference>
<evidence type="ECO:0000313" key="1">
    <source>
        <dbReference type="EMBL" id="ABM39805.1"/>
    </source>
</evidence>
<evidence type="ECO:0000313" key="2">
    <source>
        <dbReference type="Proteomes" id="UP000000644"/>
    </source>
</evidence>
<accession>A1VVX7</accession>
<name>A1VVX7_POLNA</name>
<dbReference type="RefSeq" id="WP_011798160.1">
    <property type="nucleotide sequence ID" value="NC_008758.1"/>
</dbReference>
<geneLocation type="plasmid" evidence="1 2">
    <name>pPNAP02</name>
</geneLocation>
<dbReference type="Proteomes" id="UP000000644">
    <property type="component" value="Plasmid pPNAP02"/>
</dbReference>
<dbReference type="KEGG" id="pna:Pnap_4532"/>
<protein>
    <submittedName>
        <fullName evidence="1">Transposase IS3/IS911 family protein</fullName>
    </submittedName>
</protein>
<dbReference type="GO" id="GO:0004803">
    <property type="term" value="F:transposase activity"/>
    <property type="evidence" value="ECO:0007669"/>
    <property type="project" value="InterPro"/>
</dbReference>
<dbReference type="GO" id="GO:0006313">
    <property type="term" value="P:DNA transposition"/>
    <property type="evidence" value="ECO:0007669"/>
    <property type="project" value="InterPro"/>
</dbReference>
<dbReference type="HOGENOM" id="CLU_111920_1_0_4"/>
<dbReference type="SUPFAM" id="SSF46689">
    <property type="entry name" value="Homeodomain-like"/>
    <property type="match status" value="1"/>
</dbReference>